<dbReference type="EC" id="2.1.1.-" evidence="2"/>
<dbReference type="SUPFAM" id="SSF53335">
    <property type="entry name" value="S-adenosyl-L-methionine-dependent methyltransferases"/>
    <property type="match status" value="1"/>
</dbReference>
<protein>
    <submittedName>
        <fullName evidence="2">Class I SAM-dependent methyltransferase</fullName>
        <ecNumber evidence="2">2.1.1.-</ecNumber>
    </submittedName>
</protein>
<evidence type="ECO:0000259" key="1">
    <source>
        <dbReference type="Pfam" id="PF08241"/>
    </source>
</evidence>
<dbReference type="PANTHER" id="PTHR45180">
    <property type="entry name" value="OS01G0307686 PROTEIN"/>
    <property type="match status" value="1"/>
</dbReference>
<keyword evidence="2" id="KW-0489">Methyltransferase</keyword>
<dbReference type="InterPro" id="IPR013216">
    <property type="entry name" value="Methyltransf_11"/>
</dbReference>
<dbReference type="GO" id="GO:0008168">
    <property type="term" value="F:methyltransferase activity"/>
    <property type="evidence" value="ECO:0007669"/>
    <property type="project" value="UniProtKB-KW"/>
</dbReference>
<evidence type="ECO:0000313" key="3">
    <source>
        <dbReference type="Proteomes" id="UP001168528"/>
    </source>
</evidence>
<feature type="domain" description="Methyltransferase type 11" evidence="1">
    <location>
        <begin position="42"/>
        <end position="128"/>
    </location>
</feature>
<organism evidence="2 3">
    <name type="scientific">Rhodocytophaga aerolata</name>
    <dbReference type="NCBI Taxonomy" id="455078"/>
    <lineage>
        <taxon>Bacteria</taxon>
        <taxon>Pseudomonadati</taxon>
        <taxon>Bacteroidota</taxon>
        <taxon>Cytophagia</taxon>
        <taxon>Cytophagales</taxon>
        <taxon>Rhodocytophagaceae</taxon>
        <taxon>Rhodocytophaga</taxon>
    </lineage>
</organism>
<keyword evidence="3" id="KW-1185">Reference proteome</keyword>
<dbReference type="Pfam" id="PF08241">
    <property type="entry name" value="Methyltransf_11"/>
    <property type="match status" value="1"/>
</dbReference>
<reference evidence="2" key="1">
    <citation type="submission" date="2023-07" db="EMBL/GenBank/DDBJ databases">
        <title>The genome sequence of Rhodocytophaga aerolata KACC 12507.</title>
        <authorList>
            <person name="Zhang X."/>
        </authorList>
    </citation>
    <scope>NUCLEOTIDE SEQUENCE</scope>
    <source>
        <strain evidence="2">KACC 12507</strain>
    </source>
</reference>
<accession>A0ABT8R9K7</accession>
<comment type="caution">
    <text evidence="2">The sequence shown here is derived from an EMBL/GenBank/DDBJ whole genome shotgun (WGS) entry which is preliminary data.</text>
</comment>
<dbReference type="Proteomes" id="UP001168528">
    <property type="component" value="Unassembled WGS sequence"/>
</dbReference>
<evidence type="ECO:0000313" key="2">
    <source>
        <dbReference type="EMBL" id="MDO1447898.1"/>
    </source>
</evidence>
<dbReference type="CDD" id="cd02440">
    <property type="entry name" value="AdoMet_MTases"/>
    <property type="match status" value="1"/>
</dbReference>
<dbReference type="EMBL" id="JAUKPO010000009">
    <property type="protein sequence ID" value="MDO1447898.1"/>
    <property type="molecule type" value="Genomic_DNA"/>
</dbReference>
<dbReference type="PANTHER" id="PTHR45180:SF1">
    <property type="entry name" value="OS01G0307686 PROTEIN"/>
    <property type="match status" value="1"/>
</dbReference>
<dbReference type="InterPro" id="IPR029063">
    <property type="entry name" value="SAM-dependent_MTases_sf"/>
</dbReference>
<sequence>MKPPVDNFSKQSAQYSLYRPRYPQALYEFLYSHISGKEAAWDCGTGNGQVAVELSRRMTHVWATDISENQLKQAPAITNITYIQTRAEQTDFPSNTFNLITIAQAIHWFDFEKFYQEVYRTAKPNALVAAWGYGLLHIDPLLDPIIEAFYSDQIGNYWDSERKYIDEDYQTIPFPFKEIPTPMFAIEVNWNLPELEGYFNTWSSVQKYMAKHQHNPVTPFIEQLRAHWQTPTDRKSIRFPVFMRAGRIVK</sequence>
<dbReference type="GO" id="GO:0032259">
    <property type="term" value="P:methylation"/>
    <property type="evidence" value="ECO:0007669"/>
    <property type="project" value="UniProtKB-KW"/>
</dbReference>
<dbReference type="RefSeq" id="WP_302038703.1">
    <property type="nucleotide sequence ID" value="NZ_JAUKPO010000009.1"/>
</dbReference>
<dbReference type="Gene3D" id="3.40.50.150">
    <property type="entry name" value="Vaccinia Virus protein VP39"/>
    <property type="match status" value="1"/>
</dbReference>
<name>A0ABT8R9K7_9BACT</name>
<keyword evidence="2" id="KW-0808">Transferase</keyword>
<proteinExistence type="predicted"/>
<gene>
    <name evidence="2" type="ORF">Q0590_16625</name>
</gene>